<feature type="region of interest" description="Disordered" evidence="1">
    <location>
        <begin position="897"/>
        <end position="957"/>
    </location>
</feature>
<feature type="compositionally biased region" description="Polar residues" evidence="1">
    <location>
        <begin position="603"/>
        <end position="615"/>
    </location>
</feature>
<feature type="compositionally biased region" description="Polar residues" evidence="1">
    <location>
        <begin position="546"/>
        <end position="556"/>
    </location>
</feature>
<comment type="caution">
    <text evidence="3">The sequence shown here is derived from an EMBL/GenBank/DDBJ whole genome shotgun (WGS) entry which is preliminary data.</text>
</comment>
<organism evidence="3 4">
    <name type="scientific">Linnemannia gamsii</name>
    <dbReference type="NCBI Taxonomy" id="64522"/>
    <lineage>
        <taxon>Eukaryota</taxon>
        <taxon>Fungi</taxon>
        <taxon>Fungi incertae sedis</taxon>
        <taxon>Mucoromycota</taxon>
        <taxon>Mortierellomycotina</taxon>
        <taxon>Mortierellomycetes</taxon>
        <taxon>Mortierellales</taxon>
        <taxon>Mortierellaceae</taxon>
        <taxon>Linnemannia</taxon>
    </lineage>
</organism>
<proteinExistence type="predicted"/>
<feature type="compositionally biased region" description="Polar residues" evidence="1">
    <location>
        <begin position="941"/>
        <end position="950"/>
    </location>
</feature>
<dbReference type="EMBL" id="JAAAIN010000169">
    <property type="protein sequence ID" value="KAG0318956.1"/>
    <property type="molecule type" value="Genomic_DNA"/>
</dbReference>
<dbReference type="PROSITE" id="PS50800">
    <property type="entry name" value="SAP"/>
    <property type="match status" value="1"/>
</dbReference>
<feature type="region of interest" description="Disordered" evidence="1">
    <location>
        <begin position="210"/>
        <end position="262"/>
    </location>
</feature>
<evidence type="ECO:0000313" key="3">
    <source>
        <dbReference type="EMBL" id="KAG0318956.1"/>
    </source>
</evidence>
<feature type="region of interest" description="Disordered" evidence="1">
    <location>
        <begin position="1"/>
        <end position="25"/>
    </location>
</feature>
<feature type="compositionally biased region" description="Low complexity" evidence="1">
    <location>
        <begin position="911"/>
        <end position="920"/>
    </location>
</feature>
<feature type="region of interest" description="Disordered" evidence="1">
    <location>
        <begin position="331"/>
        <end position="351"/>
    </location>
</feature>
<feature type="compositionally biased region" description="Polar residues" evidence="1">
    <location>
        <begin position="331"/>
        <end position="345"/>
    </location>
</feature>
<feature type="region of interest" description="Disordered" evidence="1">
    <location>
        <begin position="592"/>
        <end position="698"/>
    </location>
</feature>
<feature type="compositionally biased region" description="Low complexity" evidence="1">
    <location>
        <begin position="633"/>
        <end position="643"/>
    </location>
</feature>
<dbReference type="SMART" id="SM00513">
    <property type="entry name" value="SAP"/>
    <property type="match status" value="1"/>
</dbReference>
<name>A0A9P6RG97_9FUNG</name>
<feature type="region of interest" description="Disordered" evidence="1">
    <location>
        <begin position="370"/>
        <end position="449"/>
    </location>
</feature>
<dbReference type="InterPro" id="IPR036361">
    <property type="entry name" value="SAP_dom_sf"/>
</dbReference>
<dbReference type="AlphaFoldDB" id="A0A9P6RG97"/>
<evidence type="ECO:0000256" key="1">
    <source>
        <dbReference type="SAM" id="MobiDB-lite"/>
    </source>
</evidence>
<feature type="compositionally biased region" description="Low complexity" evidence="1">
    <location>
        <begin position="761"/>
        <end position="782"/>
    </location>
</feature>
<keyword evidence="4" id="KW-1185">Reference proteome</keyword>
<feature type="region of interest" description="Disordered" evidence="1">
    <location>
        <begin position="536"/>
        <end position="573"/>
    </location>
</feature>
<reference evidence="3" key="1">
    <citation type="journal article" date="2020" name="Fungal Divers.">
        <title>Resolving the Mortierellaceae phylogeny through synthesis of multi-gene phylogenetics and phylogenomics.</title>
        <authorList>
            <person name="Vandepol N."/>
            <person name="Liber J."/>
            <person name="Desiro A."/>
            <person name="Na H."/>
            <person name="Kennedy M."/>
            <person name="Barry K."/>
            <person name="Grigoriev I.V."/>
            <person name="Miller A.N."/>
            <person name="O'Donnell K."/>
            <person name="Stajich J.E."/>
            <person name="Bonito G."/>
        </authorList>
    </citation>
    <scope>NUCLEOTIDE SEQUENCE</scope>
    <source>
        <strain evidence="3">NVP60</strain>
    </source>
</reference>
<evidence type="ECO:0000259" key="2">
    <source>
        <dbReference type="PROSITE" id="PS50800"/>
    </source>
</evidence>
<dbReference type="OrthoDB" id="445357at2759"/>
<feature type="domain" description="SAP" evidence="2">
    <location>
        <begin position="461"/>
        <end position="495"/>
    </location>
</feature>
<feature type="compositionally biased region" description="Low complexity" evidence="1">
    <location>
        <begin position="412"/>
        <end position="428"/>
    </location>
</feature>
<accession>A0A9P6RG97</accession>
<protein>
    <recommendedName>
        <fullName evidence="2">SAP domain-containing protein</fullName>
    </recommendedName>
</protein>
<dbReference type="Proteomes" id="UP000823405">
    <property type="component" value="Unassembled WGS sequence"/>
</dbReference>
<feature type="compositionally biased region" description="Polar residues" evidence="1">
    <location>
        <begin position="657"/>
        <end position="668"/>
    </location>
</feature>
<evidence type="ECO:0000313" key="4">
    <source>
        <dbReference type="Proteomes" id="UP000823405"/>
    </source>
</evidence>
<dbReference type="Gene3D" id="1.10.720.30">
    <property type="entry name" value="SAP domain"/>
    <property type="match status" value="1"/>
</dbReference>
<sequence>MQQQLYQQQLQQQQQQHSQQQQQDPFHLLSSSAPINVNAAERGNGTITTTGVIPGHKDAVNDFGSASTGDWTTFLTAENMAESTDAEMEQLLQQDTNEENWTTANRNHFSMPNPPSFMDRAERQQKREIPTEIQQQHMRQQQQLYQLQQQQQQLHQLQQQQQLRLQLELASQTHLPQSPAPGGYTPSGHYSQNSYFPQYVNGLGQFPSGHSPAASPLSPGNCGGDDYFSSRVVTPGPAASPGGTSKIKSRPRPSTTGARVSQGGIKALFGQAIPKNNRASLDLKSDVASQQGLSGLNLKGADSKLTSNKKASAETSGLSAALSADAAAAATGTQRSIQSETTTPTGDIPPTMTLAERRAAAAAAAATLKQRRVSLSTTPNKGSLIPPSLGLDAHSKKMQLPPNLTPGSETYPLSSPALLSTSGSSPAPIQIGRVIPRNSSSQTRTEEQQKQLDNAMERVDFDDVTVAELKEMLRQRGKHGGGKKADLIKRLQGEIDQIRANRNGGSAARPIVTPGSSVPMPIGSPAANSLHRTMGNMHLGSPPTHPQLSSSPTNRRYSPYGPGAPLPSPGGTGHVVGSLPSTVTHGFPINGQSQVGPVPVSTAGLSSSLPRNITMPTVRETSPFPPSGSPRMSSLLGSSFISSDGTEHHNPVHPHNRQQTPTANSANRRPSPAGYPSPAGSSLRNSHSPESSPMEETDTITGAMEQEGQSAGTVDMGMLTDSNVLPMSGDAFAMDTAFLMSMGGATAEGQDLFARHGGREPSVSVASPSPTPSYSSVSTSKSNLRQHSPLSQQMAYQPVDYGLGPPHELYDDACVPHHANSIDIQHVEDEFLTLSPAPITGHPMDHALQQSTPSGISQVLQRQQEALSQKTAGNSITITSGQPSYLHVPQQGMFDFDSHFSSNISGSNEEQQQQQQQHHQPISQDDLDMLLLGSQGGISFHQHSSSSDPNFTKDGFW</sequence>
<dbReference type="SUPFAM" id="SSF68906">
    <property type="entry name" value="SAP domain"/>
    <property type="match status" value="1"/>
</dbReference>
<dbReference type="InterPro" id="IPR003034">
    <property type="entry name" value="SAP_dom"/>
</dbReference>
<feature type="compositionally biased region" description="Low complexity" evidence="1">
    <location>
        <begin position="670"/>
        <end position="682"/>
    </location>
</feature>
<gene>
    <name evidence="3" type="ORF">BGZ97_003002</name>
</gene>
<feature type="compositionally biased region" description="Low complexity" evidence="1">
    <location>
        <begin position="1"/>
        <end position="23"/>
    </location>
</feature>
<dbReference type="Pfam" id="PF02037">
    <property type="entry name" value="SAP"/>
    <property type="match status" value="1"/>
</dbReference>
<feature type="region of interest" description="Disordered" evidence="1">
    <location>
        <begin position="758"/>
        <end position="789"/>
    </location>
</feature>
<feature type="compositionally biased region" description="Polar residues" evidence="1">
    <location>
        <begin position="899"/>
        <end position="910"/>
    </location>
</feature>